<feature type="transmembrane region" description="Helical" evidence="13">
    <location>
        <begin position="47"/>
        <end position="66"/>
    </location>
</feature>
<evidence type="ECO:0000259" key="15">
    <source>
        <dbReference type="Pfam" id="PF18075"/>
    </source>
</evidence>
<accession>A0ABN8E998</accession>
<dbReference type="PANTHER" id="PTHR47755">
    <property type="entry name" value="CELL DIVISION PROTEIN FTSX"/>
    <property type="match status" value="1"/>
</dbReference>
<evidence type="ECO:0000313" key="16">
    <source>
        <dbReference type="EMBL" id="CAH0542671.1"/>
    </source>
</evidence>
<dbReference type="Pfam" id="PF18075">
    <property type="entry name" value="FtsX_ECD"/>
    <property type="match status" value="1"/>
</dbReference>
<protein>
    <recommendedName>
        <fullName evidence="4 12">Cell division protein FtsX</fullName>
    </recommendedName>
</protein>
<evidence type="ECO:0000259" key="14">
    <source>
        <dbReference type="Pfam" id="PF02687"/>
    </source>
</evidence>
<keyword evidence="7 12" id="KW-0132">Cell division</keyword>
<evidence type="ECO:0000256" key="13">
    <source>
        <dbReference type="SAM" id="Phobius"/>
    </source>
</evidence>
<keyword evidence="6 12" id="KW-0997">Cell inner membrane</keyword>
<feature type="domain" description="ABC3 transporter permease C-terminal" evidence="14">
    <location>
        <begin position="197"/>
        <end position="308"/>
    </location>
</feature>
<evidence type="ECO:0000313" key="17">
    <source>
        <dbReference type="Proteomes" id="UP000838748"/>
    </source>
</evidence>
<comment type="caution">
    <text evidence="16">The sequence shown here is derived from an EMBL/GenBank/DDBJ whole genome shotgun (WGS) entry which is preliminary data.</text>
</comment>
<dbReference type="InterPro" id="IPR003838">
    <property type="entry name" value="ABC3_permease_C"/>
</dbReference>
<comment type="function">
    <text evidence="12">Part of the ABC transporter FtsEX involved in cellular division.</text>
</comment>
<dbReference type="RefSeq" id="WP_237363637.1">
    <property type="nucleotide sequence ID" value="NZ_CAKLDM010000003.1"/>
</dbReference>
<reference evidence="16" key="1">
    <citation type="submission" date="2021-11" db="EMBL/GenBank/DDBJ databases">
        <authorList>
            <person name="Rodrigo-Torres L."/>
            <person name="Arahal R. D."/>
            <person name="Lucena T."/>
        </authorList>
    </citation>
    <scope>NUCLEOTIDE SEQUENCE</scope>
    <source>
        <strain evidence="16">CECT 7928</strain>
    </source>
</reference>
<sequence>MGVKIRRKGGMNSRMAAGPKTDGFFKVHIKQAKASFSELWVRPLGNILTLAVISMALAMPSCLYLIGKNIALAASNVNNSAQVSVYLNDQATDARAMVLKDKIESWSEVKKVNYISPQQGLADLSKYSGFNQAISLLDDYSLPGVLEVIPNQDNKQVIDQLAQKLKGEQDVTDVRMDQDWLTRLDAIRTVVVSIVVILSVLMLMSVFLIVGNTLRFNVLANKEAIQTMKLIGATDGYILRPYLYSGLWFGLLGAVIAWLFTFIITILLNSSVEQLAKLYDSQFHLVGLGFEESVILLMLGVLLGCLAAKVSAQRHLKEIEPV</sequence>
<keyword evidence="11 12" id="KW-0131">Cell cycle</keyword>
<dbReference type="GO" id="GO:0051301">
    <property type="term" value="P:cell division"/>
    <property type="evidence" value="ECO:0007669"/>
    <property type="project" value="UniProtKB-KW"/>
</dbReference>
<evidence type="ECO:0000256" key="2">
    <source>
        <dbReference type="ARBA" id="ARBA00007379"/>
    </source>
</evidence>
<evidence type="ECO:0000256" key="1">
    <source>
        <dbReference type="ARBA" id="ARBA00004429"/>
    </source>
</evidence>
<evidence type="ECO:0000256" key="4">
    <source>
        <dbReference type="ARBA" id="ARBA00021907"/>
    </source>
</evidence>
<evidence type="ECO:0000256" key="11">
    <source>
        <dbReference type="ARBA" id="ARBA00023306"/>
    </source>
</evidence>
<comment type="similarity">
    <text evidence="2 12">Belongs to the ABC-4 integral membrane protein family. FtsX subfamily.</text>
</comment>
<comment type="subunit">
    <text evidence="3">Forms a membrane-associated complex with FtsE.</text>
</comment>
<evidence type="ECO:0000256" key="5">
    <source>
        <dbReference type="ARBA" id="ARBA00022475"/>
    </source>
</evidence>
<organism evidence="16 17">
    <name type="scientific">Vibrio marisflavi CECT 7928</name>
    <dbReference type="NCBI Taxonomy" id="634439"/>
    <lineage>
        <taxon>Bacteria</taxon>
        <taxon>Pseudomonadati</taxon>
        <taxon>Pseudomonadota</taxon>
        <taxon>Gammaproteobacteria</taxon>
        <taxon>Vibrionales</taxon>
        <taxon>Vibrionaceae</taxon>
        <taxon>Vibrio</taxon>
    </lineage>
</organism>
<keyword evidence="9 13" id="KW-1133">Transmembrane helix</keyword>
<keyword evidence="8 13" id="KW-0812">Transmembrane</keyword>
<comment type="subcellular location">
    <subcellularLocation>
        <location evidence="1">Cell inner membrane</location>
        <topology evidence="1">Multi-pass membrane protein</topology>
    </subcellularLocation>
</comment>
<dbReference type="InterPro" id="IPR004513">
    <property type="entry name" value="FtsX"/>
</dbReference>
<dbReference type="NCBIfam" id="TIGR00439">
    <property type="entry name" value="FtsX_Gneg"/>
    <property type="match status" value="1"/>
</dbReference>
<dbReference type="PANTHER" id="PTHR47755:SF1">
    <property type="entry name" value="CELL DIVISION PROTEIN FTSX"/>
    <property type="match status" value="1"/>
</dbReference>
<evidence type="ECO:0000256" key="6">
    <source>
        <dbReference type="ARBA" id="ARBA00022519"/>
    </source>
</evidence>
<keyword evidence="10 12" id="KW-0472">Membrane</keyword>
<feature type="transmembrane region" description="Helical" evidence="13">
    <location>
        <begin position="288"/>
        <end position="308"/>
    </location>
</feature>
<feature type="transmembrane region" description="Helical" evidence="13">
    <location>
        <begin position="247"/>
        <end position="268"/>
    </location>
</feature>
<gene>
    <name evidence="16" type="primary">ftsX</name>
    <name evidence="16" type="ORF">VMF7928_04148</name>
</gene>
<dbReference type="EMBL" id="CAKLDM010000003">
    <property type="protein sequence ID" value="CAH0542671.1"/>
    <property type="molecule type" value="Genomic_DNA"/>
</dbReference>
<evidence type="ECO:0000256" key="8">
    <source>
        <dbReference type="ARBA" id="ARBA00022692"/>
    </source>
</evidence>
<dbReference type="Proteomes" id="UP000838748">
    <property type="component" value="Unassembled WGS sequence"/>
</dbReference>
<proteinExistence type="inferred from homology"/>
<dbReference type="Pfam" id="PF02687">
    <property type="entry name" value="FtsX"/>
    <property type="match status" value="1"/>
</dbReference>
<evidence type="ECO:0000256" key="3">
    <source>
        <dbReference type="ARBA" id="ARBA00011160"/>
    </source>
</evidence>
<dbReference type="InterPro" id="IPR040690">
    <property type="entry name" value="FtsX_ECD"/>
</dbReference>
<dbReference type="InterPro" id="IPR047590">
    <property type="entry name" value="FtsX_proteobact-type"/>
</dbReference>
<dbReference type="Gene3D" id="3.30.70.3040">
    <property type="match status" value="1"/>
</dbReference>
<dbReference type="PIRSF" id="PIRSF003097">
    <property type="entry name" value="FtsX"/>
    <property type="match status" value="1"/>
</dbReference>
<evidence type="ECO:0000256" key="9">
    <source>
        <dbReference type="ARBA" id="ARBA00022989"/>
    </source>
</evidence>
<name>A0ABN8E998_9VIBR</name>
<feature type="domain" description="FtsX extracellular" evidence="15">
    <location>
        <begin position="82"/>
        <end position="174"/>
    </location>
</feature>
<keyword evidence="17" id="KW-1185">Reference proteome</keyword>
<evidence type="ECO:0000256" key="12">
    <source>
        <dbReference type="PIRNR" id="PIRNR003097"/>
    </source>
</evidence>
<feature type="transmembrane region" description="Helical" evidence="13">
    <location>
        <begin position="186"/>
        <end position="210"/>
    </location>
</feature>
<evidence type="ECO:0000256" key="7">
    <source>
        <dbReference type="ARBA" id="ARBA00022618"/>
    </source>
</evidence>
<keyword evidence="5 12" id="KW-1003">Cell membrane</keyword>
<evidence type="ECO:0000256" key="10">
    <source>
        <dbReference type="ARBA" id="ARBA00023136"/>
    </source>
</evidence>